<keyword evidence="9" id="KW-0862">Zinc</keyword>
<dbReference type="SUPFAM" id="SSF52540">
    <property type="entry name" value="P-loop containing nucleoside triphosphate hydrolases"/>
    <property type="match status" value="1"/>
</dbReference>
<dbReference type="InterPro" id="IPR041677">
    <property type="entry name" value="DNA2/NAM7_AAA_11"/>
</dbReference>
<dbReference type="Pfam" id="PF13087">
    <property type="entry name" value="AAA_12"/>
    <property type="match status" value="1"/>
</dbReference>
<feature type="domain" description="Helicase ATP-binding" evidence="13">
    <location>
        <begin position="182"/>
        <end position="420"/>
    </location>
</feature>
<feature type="region of interest" description="Disordered" evidence="12">
    <location>
        <begin position="743"/>
        <end position="763"/>
    </location>
</feature>
<evidence type="ECO:0000256" key="6">
    <source>
        <dbReference type="ARBA" id="ARBA00022771"/>
    </source>
</evidence>
<comment type="similarity">
    <text evidence="2">Belongs to the DNA2/NAM7 helicase family.</text>
</comment>
<evidence type="ECO:0000256" key="3">
    <source>
        <dbReference type="ARBA" id="ARBA00022490"/>
    </source>
</evidence>
<evidence type="ECO:0000256" key="12">
    <source>
        <dbReference type="SAM" id="MobiDB-lite"/>
    </source>
</evidence>
<dbReference type="GO" id="GO:0005524">
    <property type="term" value="F:ATP binding"/>
    <property type="evidence" value="ECO:0007669"/>
    <property type="project" value="UniProtKB-KW"/>
</dbReference>
<dbReference type="GO" id="GO:0000184">
    <property type="term" value="P:nuclear-transcribed mRNA catabolic process, nonsense-mediated decay"/>
    <property type="evidence" value="ECO:0007669"/>
    <property type="project" value="TreeGrafter"/>
</dbReference>
<comment type="catalytic activity">
    <reaction evidence="11">
        <text>ATP + H2O = ADP + phosphate + H(+)</text>
        <dbReference type="Rhea" id="RHEA:13065"/>
        <dbReference type="ChEBI" id="CHEBI:15377"/>
        <dbReference type="ChEBI" id="CHEBI:15378"/>
        <dbReference type="ChEBI" id="CHEBI:30616"/>
        <dbReference type="ChEBI" id="CHEBI:43474"/>
        <dbReference type="ChEBI" id="CHEBI:456216"/>
        <dbReference type="EC" id="3.6.4.12"/>
    </reaction>
    <physiologicalReaction direction="left-to-right" evidence="11">
        <dbReference type="Rhea" id="RHEA:13066"/>
    </physiologicalReaction>
</comment>
<keyword evidence="5" id="KW-0547">Nucleotide-binding</keyword>
<evidence type="ECO:0000256" key="8">
    <source>
        <dbReference type="ARBA" id="ARBA00022806"/>
    </source>
</evidence>
<dbReference type="GO" id="GO:0003724">
    <property type="term" value="F:RNA helicase activity"/>
    <property type="evidence" value="ECO:0007669"/>
    <property type="project" value="TreeGrafter"/>
</dbReference>
<evidence type="ECO:0000313" key="14">
    <source>
        <dbReference type="EMBL" id="CUI14807.1"/>
    </source>
</evidence>
<dbReference type="InterPro" id="IPR041679">
    <property type="entry name" value="DNA2/NAM7-like_C"/>
</dbReference>
<comment type="subcellular location">
    <subcellularLocation>
        <location evidence="1">Cytoplasm</location>
    </subcellularLocation>
</comment>
<dbReference type="PANTHER" id="PTHR10887:SF364">
    <property type="entry name" value="REGULATOR OF NONSENSE TRANSCRIPTS 1"/>
    <property type="match status" value="1"/>
</dbReference>
<dbReference type="GO" id="GO:0008270">
    <property type="term" value="F:zinc ion binding"/>
    <property type="evidence" value="ECO:0007669"/>
    <property type="project" value="UniProtKB-KW"/>
</dbReference>
<dbReference type="Proteomes" id="UP000051952">
    <property type="component" value="Unassembled WGS sequence"/>
</dbReference>
<proteinExistence type="inferred from homology"/>
<evidence type="ECO:0000256" key="2">
    <source>
        <dbReference type="ARBA" id="ARBA00007913"/>
    </source>
</evidence>
<dbReference type="InterPro" id="IPR027417">
    <property type="entry name" value="P-loop_NTPase"/>
</dbReference>
<evidence type="ECO:0000256" key="7">
    <source>
        <dbReference type="ARBA" id="ARBA00022801"/>
    </source>
</evidence>
<organism evidence="14 15">
    <name type="scientific">Bodo saltans</name>
    <name type="common">Flagellated protozoan</name>
    <dbReference type="NCBI Taxonomy" id="75058"/>
    <lineage>
        <taxon>Eukaryota</taxon>
        <taxon>Discoba</taxon>
        <taxon>Euglenozoa</taxon>
        <taxon>Kinetoplastea</taxon>
        <taxon>Metakinetoplastina</taxon>
        <taxon>Eubodonida</taxon>
        <taxon>Bodonidae</taxon>
        <taxon>Bodo</taxon>
    </lineage>
</organism>
<evidence type="ECO:0000256" key="11">
    <source>
        <dbReference type="ARBA" id="ARBA00048432"/>
    </source>
</evidence>
<keyword evidence="7" id="KW-0378">Hydrolase</keyword>
<evidence type="ECO:0000256" key="4">
    <source>
        <dbReference type="ARBA" id="ARBA00022723"/>
    </source>
</evidence>
<dbReference type="InterPro" id="IPR014001">
    <property type="entry name" value="Helicase_ATP-bd"/>
</dbReference>
<keyword evidence="8" id="KW-0347">Helicase</keyword>
<dbReference type="Pfam" id="PF13086">
    <property type="entry name" value="AAA_11"/>
    <property type="match status" value="2"/>
</dbReference>
<dbReference type="FunFam" id="3.40.50.300:FF:000097">
    <property type="entry name" value="Regulator of nonsense transcripts 1"/>
    <property type="match status" value="1"/>
</dbReference>
<dbReference type="AlphaFoldDB" id="A0A0S4KMH0"/>
<dbReference type="OMA" id="ANEMNDV"/>
<dbReference type="Gene3D" id="3.40.50.300">
    <property type="entry name" value="P-loop containing nucleotide triphosphate hydrolases"/>
    <property type="match status" value="2"/>
</dbReference>
<accession>A0A0S4KMH0</accession>
<dbReference type="InterPro" id="IPR045055">
    <property type="entry name" value="DNA2/NAM7-like"/>
</dbReference>
<dbReference type="CDD" id="cd18039">
    <property type="entry name" value="DEXXQc_UPF1"/>
    <property type="match status" value="1"/>
</dbReference>
<feature type="compositionally biased region" description="Polar residues" evidence="12">
    <location>
        <begin position="80"/>
        <end position="92"/>
    </location>
</feature>
<feature type="region of interest" description="Disordered" evidence="12">
    <location>
        <begin position="52"/>
        <end position="92"/>
    </location>
</feature>
<evidence type="ECO:0000256" key="1">
    <source>
        <dbReference type="ARBA" id="ARBA00004496"/>
    </source>
</evidence>
<evidence type="ECO:0000256" key="5">
    <source>
        <dbReference type="ARBA" id="ARBA00022741"/>
    </source>
</evidence>
<dbReference type="GO" id="GO:0005737">
    <property type="term" value="C:cytoplasm"/>
    <property type="evidence" value="ECO:0007669"/>
    <property type="project" value="UniProtKB-SubCell"/>
</dbReference>
<keyword evidence="6" id="KW-0863">Zinc-finger</keyword>
<dbReference type="EMBL" id="CYKH01001660">
    <property type="protein sequence ID" value="CUI14807.1"/>
    <property type="molecule type" value="Genomic_DNA"/>
</dbReference>
<evidence type="ECO:0000259" key="13">
    <source>
        <dbReference type="SMART" id="SM00487"/>
    </source>
</evidence>
<name>A0A0S4KMH0_BODSA</name>
<dbReference type="VEuPathDB" id="TriTrypDB:BSAL_16285"/>
<dbReference type="GO" id="GO:0016787">
    <property type="term" value="F:hydrolase activity"/>
    <property type="evidence" value="ECO:0007669"/>
    <property type="project" value="UniProtKB-KW"/>
</dbReference>
<evidence type="ECO:0000256" key="10">
    <source>
        <dbReference type="ARBA" id="ARBA00022840"/>
    </source>
</evidence>
<sequence>MIQVPPEEGRISVGDEVILSQPGTEWEVTGVIVRMESAVNMNNELSIEIKGSTADGTHQISTGGSGKPSHHHGSSRSSGAKRNNAGTTTLINSANVKQHVSAALDDDEDETHVSNITLRCVFKAVNFDRQRTALRTFVRDDKSVAAVLFHAILGQGDALAGVKGKGSRLADIKLPDNLTVPGIPRLNTSQTEAVRAALTRPLTLIQGPPGTGKTSTSATLVYQMCTLNDCQVLVCSPSNVAVDQLADRVEKTGLNVIRLYAKSRESISSTIDHLALHNQVRQFALSSPQHSELHKLFLLKEDQGDLSDKDRKRFLALVKEAETDLLENCDVVCCTCSGAGDQRLSKFSFRHVLIDESTQATEAEVLIPIVMGASQLILVGDHCQMGPVILNKPAEEAGYNRSLFERLIQLGQRPYRLEVQYRMHPALSEFSSNAFYEGTLQNGVTAEDRDASRLFPWPNPNKPTFFYNSIHPEEISASGTSFLNRTEAALAEKMATLLLRGGILPHSVGIITPYEGQRNFLVQYLNRQGPLGPEAYRHMEIASVDSFQGREKDFIILTCVRSNDQQGIGFLSDWRRLNVALTRARRGVMIIGNARVLSRHALWHDLLTHFQKNGSIVEGPVMQLTPAKVALQKVRLTAQAVGPRSTQCLTSMYQGAIGMMLEGGGFGGPGMHAAGSGGYGSGPQHAAGGGGYGGYSGSAAAGAYQRSYRGNGSAYDDNDSGSIASSDALQAYFDLSSYCPGEAPAHRAQHHHTAGGGGINASGQQQQYNYNSYGGFGYGAPASQDSRTGWSTPSQQGY</sequence>
<reference evidence="15" key="1">
    <citation type="submission" date="2015-09" db="EMBL/GenBank/DDBJ databases">
        <authorList>
            <consortium name="Pathogen Informatics"/>
        </authorList>
    </citation>
    <scope>NUCLEOTIDE SEQUENCE [LARGE SCALE GENOMIC DNA]</scope>
    <source>
        <strain evidence="15">Lake Konstanz</strain>
    </source>
</reference>
<keyword evidence="4" id="KW-0479">Metal-binding</keyword>
<keyword evidence="3" id="KW-0963">Cytoplasm</keyword>
<keyword evidence="15" id="KW-1185">Reference proteome</keyword>
<dbReference type="OrthoDB" id="6513042at2759"/>
<dbReference type="GO" id="GO:0003678">
    <property type="term" value="F:DNA helicase activity"/>
    <property type="evidence" value="ECO:0007669"/>
    <property type="project" value="UniProtKB-EC"/>
</dbReference>
<dbReference type="Gene3D" id="6.10.140.1240">
    <property type="match status" value="1"/>
</dbReference>
<dbReference type="InterPro" id="IPR047187">
    <property type="entry name" value="SF1_C_Upf1"/>
</dbReference>
<evidence type="ECO:0000313" key="15">
    <source>
        <dbReference type="Proteomes" id="UP000051952"/>
    </source>
</evidence>
<dbReference type="SMART" id="SM00487">
    <property type="entry name" value="DEXDc"/>
    <property type="match status" value="1"/>
</dbReference>
<dbReference type="CDD" id="cd18808">
    <property type="entry name" value="SF1_C_Upf1"/>
    <property type="match status" value="1"/>
</dbReference>
<evidence type="ECO:0000256" key="9">
    <source>
        <dbReference type="ARBA" id="ARBA00022833"/>
    </source>
</evidence>
<keyword evidence="10" id="KW-0067">ATP-binding</keyword>
<protein>
    <recommendedName>
        <fullName evidence="13">Helicase ATP-binding domain-containing protein</fullName>
    </recommendedName>
</protein>
<gene>
    <name evidence="14" type="ORF">BSAL_16285</name>
</gene>
<dbReference type="PANTHER" id="PTHR10887">
    <property type="entry name" value="DNA2/NAM7 HELICASE FAMILY"/>
    <property type="match status" value="1"/>
</dbReference>